<dbReference type="PANTHER" id="PTHR11635">
    <property type="entry name" value="CAMP-DEPENDENT PROTEIN KINASE REGULATORY CHAIN"/>
    <property type="match status" value="1"/>
</dbReference>
<dbReference type="PANTHER" id="PTHR11635:SF152">
    <property type="entry name" value="CAMP-DEPENDENT PROTEIN KINASE TYPE I REGULATORY SUBUNIT-RELATED"/>
    <property type="match status" value="1"/>
</dbReference>
<keyword evidence="3" id="KW-0114">cAMP</keyword>
<dbReference type="Gene3D" id="2.60.120.10">
    <property type="entry name" value="Jelly Rolls"/>
    <property type="match status" value="1"/>
</dbReference>
<keyword evidence="2" id="KW-0116">cAMP-binding</keyword>
<reference evidence="5" key="1">
    <citation type="submission" date="2021-04" db="EMBL/GenBank/DDBJ databases">
        <authorList>
            <consortium name="Molecular Ecology Group"/>
        </authorList>
    </citation>
    <scope>NUCLEOTIDE SEQUENCE</scope>
</reference>
<keyword evidence="2" id="KW-0547">Nucleotide-binding</keyword>
<feature type="non-terminal residue" evidence="5">
    <location>
        <position position="63"/>
    </location>
</feature>
<dbReference type="SUPFAM" id="SSF51206">
    <property type="entry name" value="cAMP-binding domain-like"/>
    <property type="match status" value="1"/>
</dbReference>
<dbReference type="GO" id="GO:0005952">
    <property type="term" value="C:cAMP-dependent protein kinase complex"/>
    <property type="evidence" value="ECO:0007669"/>
    <property type="project" value="InterPro"/>
</dbReference>
<comment type="similarity">
    <text evidence="1">Belongs to the cAMP-dependent kinase regulatory chain family.</text>
</comment>
<dbReference type="OrthoDB" id="417078at2759"/>
<dbReference type="InterPro" id="IPR050503">
    <property type="entry name" value="cAMP-dep_PK_reg_su-like"/>
</dbReference>
<dbReference type="GO" id="GO:0034236">
    <property type="term" value="F:protein kinase A catalytic subunit binding"/>
    <property type="evidence" value="ECO:0007669"/>
    <property type="project" value="TreeGrafter"/>
</dbReference>
<dbReference type="GO" id="GO:0030552">
    <property type="term" value="F:cAMP binding"/>
    <property type="evidence" value="ECO:0007669"/>
    <property type="project" value="UniProtKB-KW"/>
</dbReference>
<evidence type="ECO:0000259" key="4">
    <source>
        <dbReference type="PROSITE" id="PS50042"/>
    </source>
</evidence>
<evidence type="ECO:0000313" key="6">
    <source>
        <dbReference type="Proteomes" id="UP000678393"/>
    </source>
</evidence>
<dbReference type="EMBL" id="CAJHNH020000200">
    <property type="protein sequence ID" value="CAG5116022.1"/>
    <property type="molecule type" value="Genomic_DNA"/>
</dbReference>
<evidence type="ECO:0000256" key="1">
    <source>
        <dbReference type="ARBA" id="ARBA00005753"/>
    </source>
</evidence>
<dbReference type="InterPro" id="IPR014710">
    <property type="entry name" value="RmlC-like_jellyroll"/>
</dbReference>
<evidence type="ECO:0000256" key="3">
    <source>
        <dbReference type="ARBA" id="ARBA00023149"/>
    </source>
</evidence>
<evidence type="ECO:0000256" key="2">
    <source>
        <dbReference type="ARBA" id="ARBA00022566"/>
    </source>
</evidence>
<sequence>VIHPKSDDQRKRLNDAIKNILLFRSLDDEQMQEVLDAMFEKEVHPGDVIIQQGDDGDNFYVID</sequence>
<feature type="domain" description="Cyclic nucleotide-binding" evidence="4">
    <location>
        <begin position="22"/>
        <end position="63"/>
    </location>
</feature>
<dbReference type="GO" id="GO:0005829">
    <property type="term" value="C:cytosol"/>
    <property type="evidence" value="ECO:0007669"/>
    <property type="project" value="TreeGrafter"/>
</dbReference>
<dbReference type="GO" id="GO:0004862">
    <property type="term" value="F:cAMP-dependent protein kinase inhibitor activity"/>
    <property type="evidence" value="ECO:0007669"/>
    <property type="project" value="TreeGrafter"/>
</dbReference>
<comment type="caution">
    <text evidence="5">The sequence shown here is derived from an EMBL/GenBank/DDBJ whole genome shotgun (WGS) entry which is preliminary data.</text>
</comment>
<dbReference type="AlphaFoldDB" id="A0A8S3YKZ0"/>
<dbReference type="CDD" id="cd00038">
    <property type="entry name" value="CAP_ED"/>
    <property type="match status" value="1"/>
</dbReference>
<gene>
    <name evidence="5" type="ORF">CUNI_LOCUS1580</name>
</gene>
<keyword evidence="6" id="KW-1185">Reference proteome</keyword>
<dbReference type="Proteomes" id="UP000678393">
    <property type="component" value="Unassembled WGS sequence"/>
</dbReference>
<organism evidence="5 6">
    <name type="scientific">Candidula unifasciata</name>
    <dbReference type="NCBI Taxonomy" id="100452"/>
    <lineage>
        <taxon>Eukaryota</taxon>
        <taxon>Metazoa</taxon>
        <taxon>Spiralia</taxon>
        <taxon>Lophotrochozoa</taxon>
        <taxon>Mollusca</taxon>
        <taxon>Gastropoda</taxon>
        <taxon>Heterobranchia</taxon>
        <taxon>Euthyneura</taxon>
        <taxon>Panpulmonata</taxon>
        <taxon>Eupulmonata</taxon>
        <taxon>Stylommatophora</taxon>
        <taxon>Helicina</taxon>
        <taxon>Helicoidea</taxon>
        <taxon>Geomitridae</taxon>
        <taxon>Candidula</taxon>
    </lineage>
</organism>
<dbReference type="PRINTS" id="PR00103">
    <property type="entry name" value="CAMPKINASE"/>
</dbReference>
<dbReference type="PROSITE" id="PS50042">
    <property type="entry name" value="CNMP_BINDING_3"/>
    <property type="match status" value="1"/>
</dbReference>
<accession>A0A8S3YKZ0</accession>
<dbReference type="InterPro" id="IPR000595">
    <property type="entry name" value="cNMP-bd_dom"/>
</dbReference>
<name>A0A8S3YKZ0_9EUPU</name>
<dbReference type="InterPro" id="IPR018490">
    <property type="entry name" value="cNMP-bd_dom_sf"/>
</dbReference>
<protein>
    <recommendedName>
        <fullName evidence="4">Cyclic nucleotide-binding domain-containing protein</fullName>
    </recommendedName>
</protein>
<feature type="non-terminal residue" evidence="5">
    <location>
        <position position="1"/>
    </location>
</feature>
<evidence type="ECO:0000313" key="5">
    <source>
        <dbReference type="EMBL" id="CAG5116022.1"/>
    </source>
</evidence>
<proteinExistence type="inferred from homology"/>